<evidence type="ECO:0000259" key="7">
    <source>
        <dbReference type="Pfam" id="PF08244"/>
    </source>
</evidence>
<dbReference type="Gene3D" id="2.115.10.20">
    <property type="entry name" value="Glycosyl hydrolase domain, family 43"/>
    <property type="match status" value="1"/>
</dbReference>
<dbReference type="SUPFAM" id="SSF49899">
    <property type="entry name" value="Concanavalin A-like lectins/glucanases"/>
    <property type="match status" value="1"/>
</dbReference>
<comment type="similarity">
    <text evidence="1 4">Belongs to the glycosyl hydrolase 32 family.</text>
</comment>
<proteinExistence type="inferred from homology"/>
<evidence type="ECO:0000259" key="6">
    <source>
        <dbReference type="Pfam" id="PF00251"/>
    </source>
</evidence>
<dbReference type="InParanoid" id="A0A3Q7FW50"/>
<organism evidence="8">
    <name type="scientific">Solanum lycopersicum</name>
    <name type="common">Tomato</name>
    <name type="synonym">Lycopersicon esculentum</name>
    <dbReference type="NCBI Taxonomy" id="4081"/>
    <lineage>
        <taxon>Eukaryota</taxon>
        <taxon>Viridiplantae</taxon>
        <taxon>Streptophyta</taxon>
        <taxon>Embryophyta</taxon>
        <taxon>Tracheophyta</taxon>
        <taxon>Spermatophyta</taxon>
        <taxon>Magnoliopsida</taxon>
        <taxon>eudicotyledons</taxon>
        <taxon>Gunneridae</taxon>
        <taxon>Pentapetalae</taxon>
        <taxon>asterids</taxon>
        <taxon>lamiids</taxon>
        <taxon>Solanales</taxon>
        <taxon>Solanaceae</taxon>
        <taxon>Solanoideae</taxon>
        <taxon>Solaneae</taxon>
        <taxon>Solanum</taxon>
        <taxon>Solanum subgen. Lycopersicon</taxon>
    </lineage>
</organism>
<feature type="transmembrane region" description="Helical" evidence="5">
    <location>
        <begin position="6"/>
        <end position="23"/>
    </location>
</feature>
<dbReference type="PaxDb" id="4081-Solyc03g121680.1.1"/>
<dbReference type="PROSITE" id="PS00609">
    <property type="entry name" value="GLYCOSYL_HYDROL_F32"/>
    <property type="match status" value="1"/>
</dbReference>
<dbReference type="GO" id="GO:0005975">
    <property type="term" value="P:carbohydrate metabolic process"/>
    <property type="evidence" value="ECO:0007669"/>
    <property type="project" value="InterPro"/>
</dbReference>
<dbReference type="InterPro" id="IPR001362">
    <property type="entry name" value="Glyco_hydro_32"/>
</dbReference>
<reference evidence="8" key="2">
    <citation type="submission" date="2019-01" db="UniProtKB">
        <authorList>
            <consortium name="EnsemblPlants"/>
        </authorList>
    </citation>
    <scope>IDENTIFICATION</scope>
    <source>
        <strain evidence="8">cv. Heinz 1706</strain>
    </source>
</reference>
<evidence type="ECO:0000256" key="4">
    <source>
        <dbReference type="RuleBase" id="RU362110"/>
    </source>
</evidence>
<dbReference type="Pfam" id="PF00251">
    <property type="entry name" value="Glyco_hydro_32N"/>
    <property type="match status" value="1"/>
</dbReference>
<dbReference type="EnsemblPlants" id="Solyc03g121680.2.1">
    <property type="protein sequence ID" value="Solyc03g121680.2.1"/>
    <property type="gene ID" value="Solyc03g121680.2"/>
</dbReference>
<dbReference type="STRING" id="4081.A0A3Q7FW50"/>
<evidence type="ECO:0000313" key="8">
    <source>
        <dbReference type="EnsemblPlants" id="Solyc03g121680.2.1"/>
    </source>
</evidence>
<dbReference type="OMA" id="EKWEANW"/>
<dbReference type="CDD" id="cd18624">
    <property type="entry name" value="GH32_Fruct1-like"/>
    <property type="match status" value="1"/>
</dbReference>
<accession>A0A3Q7FW50</accession>
<keyword evidence="5" id="KW-0472">Membrane</keyword>
<feature type="domain" description="Glycosyl hydrolase family 32 C-terminal" evidence="7">
    <location>
        <begin position="389"/>
        <end position="592"/>
    </location>
</feature>
<dbReference type="Proteomes" id="UP000004994">
    <property type="component" value="Chromosome 3"/>
</dbReference>
<dbReference type="Gramene" id="Solyc03g121680.2.1">
    <property type="protein sequence ID" value="Solyc03g121680.2.1"/>
    <property type="gene ID" value="Solyc03g121680.2"/>
</dbReference>
<evidence type="ECO:0000256" key="3">
    <source>
        <dbReference type="ARBA" id="ARBA00023295"/>
    </source>
</evidence>
<dbReference type="InterPro" id="IPR013320">
    <property type="entry name" value="ConA-like_dom_sf"/>
</dbReference>
<dbReference type="SUPFAM" id="SSF75005">
    <property type="entry name" value="Arabinanase/levansucrase/invertase"/>
    <property type="match status" value="2"/>
</dbReference>
<evidence type="ECO:0000256" key="1">
    <source>
        <dbReference type="ARBA" id="ARBA00009902"/>
    </source>
</evidence>
<feature type="transmembrane region" description="Helical" evidence="5">
    <location>
        <begin position="76"/>
        <end position="95"/>
    </location>
</feature>
<keyword evidence="5" id="KW-1133">Transmembrane helix</keyword>
<dbReference type="GO" id="GO:0004553">
    <property type="term" value="F:hydrolase activity, hydrolyzing O-glycosyl compounds"/>
    <property type="evidence" value="ECO:0007669"/>
    <property type="project" value="InterPro"/>
</dbReference>
<dbReference type="InterPro" id="IPR023296">
    <property type="entry name" value="Glyco_hydro_beta-prop_sf"/>
</dbReference>
<dbReference type="InterPro" id="IPR013148">
    <property type="entry name" value="Glyco_hydro_32_N"/>
</dbReference>
<dbReference type="InterPro" id="IPR018053">
    <property type="entry name" value="Glyco_hydro_32_AS"/>
</dbReference>
<evidence type="ECO:0000313" key="9">
    <source>
        <dbReference type="Proteomes" id="UP000004994"/>
    </source>
</evidence>
<protein>
    <submittedName>
        <fullName evidence="8">Uncharacterized protein</fullName>
    </submittedName>
</protein>
<dbReference type="AlphaFoldDB" id="A0A3Q7FW50"/>
<evidence type="ECO:0000256" key="5">
    <source>
        <dbReference type="SAM" id="Phobius"/>
    </source>
</evidence>
<evidence type="ECO:0000256" key="2">
    <source>
        <dbReference type="ARBA" id="ARBA00022801"/>
    </source>
</evidence>
<keyword evidence="9" id="KW-1185">Reference proteome</keyword>
<sequence length="599" mass="67476">MGYVRSVWLGVFVFISIHGYGNIRLFEASSRVIQTPDHIYRTAYHFQPAKYWMNDPNGKFLKVSLCLVRQKSFMKIVMHAGPVIYMGIYHLFYQYNLYDAQTSNIVWGHSTSTDLVNWTPQPPALLRSEPYDFKGCFTGSTTLLSGGKPAVLYTGLDFSGIQVQNLAVPKNVADPYLTEWVKSPYNPLIAPNSVNKIDGQNFRDPSTAWLNPDGNWRMVVGNQQNGSGIGLLYRSKNFIDWIQAENPLHFLNNSGMWECPDFFPVSKISKNGLETSTIGQNVKHVFKASTANTDYYTIGTYNPTNDIFIPDNRSLDIGLGFRYDYGKFYASKTFFDSSTSRRILFGWVNESVNNLEINSMRGWAGLQGIPRRIWLHKSGNQLLQWPIVEIEKLRMNPVIEDTTVLMPGSIREISGVNATQADVEMSFSAKTLENAEKWEANWNNPQLVCSIKGATVKGGLGPFGLLVLASKDMQEYTAIFFRIFKGDNNNFIVLMCSDQTRTHFCRSSLRLPSSDYDKTTYGVLLNVDPLQEKLSLRTLIDHSIVESFGGEGKACITTRVYPTNLAVDGSTHLYVFNNGSQSVDISKLTAWSMKTAQIN</sequence>
<dbReference type="SMART" id="SM00640">
    <property type="entry name" value="Glyco_32"/>
    <property type="match status" value="1"/>
</dbReference>
<dbReference type="FunFam" id="2.60.120.560:FF:000002">
    <property type="entry name" value="Beta-fructofuranosidase, insoluble isoenzyme CWINV1"/>
    <property type="match status" value="1"/>
</dbReference>
<dbReference type="Pfam" id="PF08244">
    <property type="entry name" value="Glyco_hydro_32C"/>
    <property type="match status" value="1"/>
</dbReference>
<dbReference type="InterPro" id="IPR013189">
    <property type="entry name" value="Glyco_hydro_32_C"/>
</dbReference>
<dbReference type="InterPro" id="IPR050551">
    <property type="entry name" value="Fructan_Metab_Enzymes"/>
</dbReference>
<keyword evidence="3 4" id="KW-0326">Glycosidase</keyword>
<dbReference type="PANTHER" id="PTHR31953">
    <property type="entry name" value="BETA-FRUCTOFURANOSIDASE, INSOLUBLE ISOENZYME CWINV1-RELATED"/>
    <property type="match status" value="1"/>
</dbReference>
<keyword evidence="2 4" id="KW-0378">Hydrolase</keyword>
<name>A0A3Q7FW50_SOLLC</name>
<dbReference type="Gene3D" id="2.60.120.560">
    <property type="entry name" value="Exo-inulinase, domain 1"/>
    <property type="match status" value="1"/>
</dbReference>
<keyword evidence="5" id="KW-0812">Transmembrane</keyword>
<feature type="domain" description="Glycosyl hydrolase family 32 N-terminal" evidence="6">
    <location>
        <begin position="81"/>
        <end position="386"/>
    </location>
</feature>
<reference evidence="8" key="1">
    <citation type="journal article" date="2012" name="Nature">
        <title>The tomato genome sequence provides insights into fleshy fruit evolution.</title>
        <authorList>
            <consortium name="Tomato Genome Consortium"/>
        </authorList>
    </citation>
    <scope>NUCLEOTIDE SEQUENCE [LARGE SCALE GENOMIC DNA]</scope>
    <source>
        <strain evidence="8">cv. Heinz 1706</strain>
    </source>
</reference>